<dbReference type="GeneID" id="63360139"/>
<organism evidence="2">
    <name type="scientific">Oxyopes licenti</name>
    <dbReference type="NCBI Taxonomy" id="1112454"/>
    <lineage>
        <taxon>Eukaryota</taxon>
        <taxon>Metazoa</taxon>
        <taxon>Ecdysozoa</taxon>
        <taxon>Arthropoda</taxon>
        <taxon>Chelicerata</taxon>
        <taxon>Arachnida</taxon>
        <taxon>Araneae</taxon>
        <taxon>Araneomorphae</taxon>
        <taxon>Entelegynae</taxon>
        <taxon>Lycosoidea</taxon>
        <taxon>Oxyopidae</taxon>
        <taxon>Oxyopes</taxon>
    </lineage>
</organism>
<proteinExistence type="predicted"/>
<name>A0A7M3UZ49_9ARAC</name>
<dbReference type="RefSeq" id="YP_010022211.1">
    <property type="nucleotide sequence ID" value="NC_053648.1"/>
</dbReference>
<dbReference type="AlphaFoldDB" id="A0A7M3UZ49"/>
<feature type="transmembrane region" description="Helical" evidence="1">
    <location>
        <begin position="12"/>
        <end position="29"/>
    </location>
</feature>
<keyword evidence="2" id="KW-0496">Mitochondrion</keyword>
<sequence>MPQLMPMFWKSSILMSFMLLLVLIIFYNFKMSEYFMKNSDMNNKIILFEFMW</sequence>
<keyword evidence="1" id="KW-0812">Transmembrane</keyword>
<keyword evidence="1" id="KW-1133">Transmembrane helix</keyword>
<geneLocation type="mitochondrion" evidence="2"/>
<evidence type="ECO:0000256" key="1">
    <source>
        <dbReference type="SAM" id="Phobius"/>
    </source>
</evidence>
<reference evidence="2" key="1">
    <citation type="submission" date="2020-07" db="EMBL/GenBank/DDBJ databases">
        <title>The complete mitochondrial genome of the lynx spider Oxyopes licenti (Araneae: Oxyopidae).</title>
        <authorList>
            <person name="Yuan M.-L."/>
            <person name="Li M."/>
            <person name="Luo F.-Z."/>
        </authorList>
    </citation>
    <scope>NUCLEOTIDE SEQUENCE</scope>
</reference>
<evidence type="ECO:0000313" key="2">
    <source>
        <dbReference type="EMBL" id="QOL12226.1"/>
    </source>
</evidence>
<gene>
    <name evidence="2" type="primary">atp8</name>
</gene>
<accession>A0A7M3UZ49</accession>
<protein>
    <submittedName>
        <fullName evidence="2">ATP synthase F0 subunit 8</fullName>
    </submittedName>
</protein>
<dbReference type="EMBL" id="MT741489">
    <property type="protein sequence ID" value="QOL12226.1"/>
    <property type="molecule type" value="Genomic_DNA"/>
</dbReference>
<keyword evidence="1" id="KW-0472">Membrane</keyword>